<dbReference type="HOGENOM" id="CLU_069532_0_2_11"/>
<evidence type="ECO:0000256" key="1">
    <source>
        <dbReference type="ARBA" id="ARBA00004496"/>
    </source>
</evidence>
<protein>
    <recommendedName>
        <fullName evidence="12">Manganese transport regulator</fullName>
    </recommendedName>
</protein>
<dbReference type="InterPro" id="IPR038157">
    <property type="entry name" value="FeoA_core_dom"/>
</dbReference>
<dbReference type="SMART" id="SM00899">
    <property type="entry name" value="FeoA"/>
    <property type="match status" value="1"/>
</dbReference>
<dbReference type="InterPro" id="IPR008988">
    <property type="entry name" value="Transcriptional_repressor_C"/>
</dbReference>
<dbReference type="GO" id="GO:0003677">
    <property type="term" value="F:DNA binding"/>
    <property type="evidence" value="ECO:0007669"/>
    <property type="project" value="UniProtKB-KW"/>
</dbReference>
<keyword evidence="5" id="KW-0678">Repressor</keyword>
<reference evidence="14 16" key="1">
    <citation type="submission" date="2014-03" db="EMBL/GenBank/DDBJ databases">
        <title>Complete genome sequence of the Radio-Resistant Rubrobacter radiotolerans RSPS-4.</title>
        <authorList>
            <person name="Egas C.C."/>
            <person name="Barroso C.C."/>
            <person name="Froufe H.J.C."/>
            <person name="Pacheco J.J."/>
            <person name="Albuquerque L.L."/>
            <person name="da Costa M.M.S."/>
        </authorList>
    </citation>
    <scope>NUCLEOTIDE SEQUENCE [LARGE SCALE GENOMIC DNA]</scope>
    <source>
        <strain evidence="14 16">RSPS-4</strain>
    </source>
</reference>
<dbReference type="InterPro" id="IPR036388">
    <property type="entry name" value="WH-like_DNA-bd_sf"/>
</dbReference>
<evidence type="ECO:0000256" key="3">
    <source>
        <dbReference type="ARBA" id="ARBA00011738"/>
    </source>
</evidence>
<dbReference type="PANTHER" id="PTHR33238">
    <property type="entry name" value="IRON (METAL) DEPENDENT REPRESSOR, DTXR FAMILY"/>
    <property type="match status" value="1"/>
</dbReference>
<evidence type="ECO:0000256" key="5">
    <source>
        <dbReference type="ARBA" id="ARBA00022491"/>
    </source>
</evidence>
<dbReference type="Pfam" id="PF04023">
    <property type="entry name" value="FeoA"/>
    <property type="match status" value="1"/>
</dbReference>
<dbReference type="Pfam" id="PF02742">
    <property type="entry name" value="Fe_dep_repr_C"/>
    <property type="match status" value="1"/>
</dbReference>
<dbReference type="Gene3D" id="1.10.10.10">
    <property type="entry name" value="Winged helix-like DNA-binding domain superfamily/Winged helix DNA-binding domain"/>
    <property type="match status" value="1"/>
</dbReference>
<comment type="subcellular location">
    <subcellularLocation>
        <location evidence="1">Cytoplasm</location>
    </subcellularLocation>
</comment>
<dbReference type="PATRIC" id="fig|42256.3.peg.2267"/>
<dbReference type="OrthoDB" id="9791355at2"/>
<gene>
    <name evidence="14" type="ORF">RradSPS_2226</name>
    <name evidence="15" type="ORF">SIL72_12865</name>
</gene>
<dbReference type="InterPro" id="IPR022689">
    <property type="entry name" value="Iron_dep_repressor"/>
</dbReference>
<sequence>MSEFARTAPLSVSTGDYIKAIWHLSGEGAASTKEISTQLSVAPASVTNMLGRLQEMGFVVYERYHGASLTERGREEALRLVRRHRLIETFLLEHLGYTWREVHEEAERLEHAVSDTFTERLAEFLGHPEHDPHGDPIPTREGILAPDDSLPLSEVEGGRRVRIFKVSDESDGMLDYLGERDLVPGRTLLIEEYRKVDDVVVARDSEGKLHHLGGPLARSVFVQKLP</sequence>
<evidence type="ECO:0000256" key="9">
    <source>
        <dbReference type="ARBA" id="ARBA00023159"/>
    </source>
</evidence>
<dbReference type="GO" id="GO:0005737">
    <property type="term" value="C:cytoplasm"/>
    <property type="evidence" value="ECO:0007669"/>
    <property type="project" value="UniProtKB-SubCell"/>
</dbReference>
<dbReference type="InterPro" id="IPR036390">
    <property type="entry name" value="WH_DNA-bd_sf"/>
</dbReference>
<dbReference type="eggNOG" id="COG1321">
    <property type="taxonomic scope" value="Bacteria"/>
</dbReference>
<keyword evidence="9" id="KW-0010">Activator</keyword>
<dbReference type="SMART" id="SM00529">
    <property type="entry name" value="HTH_DTXR"/>
    <property type="match status" value="1"/>
</dbReference>
<reference evidence="15" key="2">
    <citation type="submission" date="2023-11" db="EMBL/GenBank/DDBJ databases">
        <title>MicrobeMod: A computational toolkit for identifying prokaryotic methylation and restriction-modification with nanopore sequencing.</title>
        <authorList>
            <person name="Crits-Christoph A."/>
            <person name="Kang S.C."/>
            <person name="Lee H."/>
            <person name="Ostrov N."/>
        </authorList>
    </citation>
    <scope>NUCLEOTIDE SEQUENCE</scope>
    <source>
        <strain evidence="15">ATCC 51242</strain>
    </source>
</reference>
<dbReference type="Gene3D" id="1.10.60.10">
    <property type="entry name" value="Iron dependent repressor, metal binding and dimerisation domain"/>
    <property type="match status" value="1"/>
</dbReference>
<keyword evidence="11" id="KW-0464">Manganese</keyword>
<keyword evidence="10" id="KW-0804">Transcription</keyword>
<dbReference type="PROSITE" id="PS50944">
    <property type="entry name" value="HTH_DTXR"/>
    <property type="match status" value="1"/>
</dbReference>
<name>A0A023X635_RUBRA</name>
<evidence type="ECO:0000256" key="12">
    <source>
        <dbReference type="ARBA" id="ARBA00032593"/>
    </source>
</evidence>
<evidence type="ECO:0000256" key="4">
    <source>
        <dbReference type="ARBA" id="ARBA00022490"/>
    </source>
</evidence>
<dbReference type="SUPFAM" id="SSF50037">
    <property type="entry name" value="C-terminal domain of transcriptional repressors"/>
    <property type="match status" value="1"/>
</dbReference>
<organism evidence="14 16">
    <name type="scientific">Rubrobacter radiotolerans</name>
    <name type="common">Arthrobacter radiotolerans</name>
    <dbReference type="NCBI Taxonomy" id="42256"/>
    <lineage>
        <taxon>Bacteria</taxon>
        <taxon>Bacillati</taxon>
        <taxon>Actinomycetota</taxon>
        <taxon>Rubrobacteria</taxon>
        <taxon>Rubrobacterales</taxon>
        <taxon>Rubrobacteraceae</taxon>
        <taxon>Rubrobacter</taxon>
    </lineage>
</organism>
<evidence type="ECO:0000256" key="11">
    <source>
        <dbReference type="ARBA" id="ARBA00023211"/>
    </source>
</evidence>
<dbReference type="EMBL" id="JAWXXX010000001">
    <property type="protein sequence ID" value="MDX5894912.1"/>
    <property type="molecule type" value="Genomic_DNA"/>
</dbReference>
<evidence type="ECO:0000259" key="13">
    <source>
        <dbReference type="PROSITE" id="PS50944"/>
    </source>
</evidence>
<dbReference type="AlphaFoldDB" id="A0A023X635"/>
<dbReference type="GO" id="GO:0046983">
    <property type="term" value="F:protein dimerization activity"/>
    <property type="evidence" value="ECO:0007669"/>
    <property type="project" value="InterPro"/>
</dbReference>
<dbReference type="KEGG" id="rrd:RradSPS_2226"/>
<dbReference type="InterPro" id="IPR007167">
    <property type="entry name" value="Fe-transptr_FeoA-like"/>
</dbReference>
<dbReference type="eggNOG" id="COG1918">
    <property type="taxonomic scope" value="Bacteria"/>
</dbReference>
<dbReference type="GO" id="GO:0003700">
    <property type="term" value="F:DNA-binding transcription factor activity"/>
    <property type="evidence" value="ECO:0007669"/>
    <property type="project" value="InterPro"/>
</dbReference>
<dbReference type="Gene3D" id="2.30.30.90">
    <property type="match status" value="1"/>
</dbReference>
<dbReference type="EMBL" id="CP007514">
    <property type="protein sequence ID" value="AHY47509.1"/>
    <property type="molecule type" value="Genomic_DNA"/>
</dbReference>
<dbReference type="Proteomes" id="UP000025229">
    <property type="component" value="Chromosome"/>
</dbReference>
<evidence type="ECO:0000256" key="10">
    <source>
        <dbReference type="ARBA" id="ARBA00023163"/>
    </source>
</evidence>
<dbReference type="InterPro" id="IPR001367">
    <property type="entry name" value="Fe_dep_repressor"/>
</dbReference>
<evidence type="ECO:0000313" key="15">
    <source>
        <dbReference type="EMBL" id="MDX5894912.1"/>
    </source>
</evidence>
<keyword evidence="7" id="KW-0805">Transcription regulation</keyword>
<dbReference type="PANTHER" id="PTHR33238:SF11">
    <property type="entry name" value="TRANSCRIPTIONAL REGULATOR MNTR"/>
    <property type="match status" value="1"/>
</dbReference>
<dbReference type="GO" id="GO:0046914">
    <property type="term" value="F:transition metal ion binding"/>
    <property type="evidence" value="ECO:0007669"/>
    <property type="project" value="InterPro"/>
</dbReference>
<evidence type="ECO:0000256" key="7">
    <source>
        <dbReference type="ARBA" id="ARBA00023015"/>
    </source>
</evidence>
<dbReference type="RefSeq" id="WP_038682727.1">
    <property type="nucleotide sequence ID" value="NZ_CP007514.1"/>
</dbReference>
<evidence type="ECO:0000256" key="6">
    <source>
        <dbReference type="ARBA" id="ARBA00023004"/>
    </source>
</evidence>
<evidence type="ECO:0000256" key="8">
    <source>
        <dbReference type="ARBA" id="ARBA00023125"/>
    </source>
</evidence>
<evidence type="ECO:0000313" key="16">
    <source>
        <dbReference type="Proteomes" id="UP000025229"/>
    </source>
</evidence>
<comment type="similarity">
    <text evidence="2">Belongs to the DtxR/MntR family.</text>
</comment>
<keyword evidence="16" id="KW-1185">Reference proteome</keyword>
<evidence type="ECO:0000256" key="2">
    <source>
        <dbReference type="ARBA" id="ARBA00007871"/>
    </source>
</evidence>
<dbReference type="FunFam" id="1.10.60.10:FF:000004">
    <property type="entry name" value="DtxR family transcriptional regulator"/>
    <property type="match status" value="1"/>
</dbReference>
<comment type="subunit">
    <text evidence="3">Homodimer.</text>
</comment>
<proteinExistence type="inferred from homology"/>
<feature type="domain" description="HTH dtxR-type" evidence="13">
    <location>
        <begin position="10"/>
        <end position="70"/>
    </location>
</feature>
<dbReference type="InterPro" id="IPR036421">
    <property type="entry name" value="Fe_dep_repressor_sf"/>
</dbReference>
<dbReference type="Pfam" id="PF01325">
    <property type="entry name" value="Fe_dep_repress"/>
    <property type="match status" value="1"/>
</dbReference>
<dbReference type="InterPro" id="IPR050536">
    <property type="entry name" value="DtxR_MntR_Metal-Reg"/>
</dbReference>
<dbReference type="InterPro" id="IPR022687">
    <property type="entry name" value="HTH_DTXR"/>
</dbReference>
<keyword evidence="8" id="KW-0238">DNA-binding</keyword>
<dbReference type="SUPFAM" id="SSF47979">
    <property type="entry name" value="Iron-dependent repressor protein, dimerization domain"/>
    <property type="match status" value="1"/>
</dbReference>
<dbReference type="STRING" id="42256.RradSPS_2226"/>
<accession>A0A023X635</accession>
<keyword evidence="4" id="KW-0963">Cytoplasm</keyword>
<dbReference type="Proteomes" id="UP001281130">
    <property type="component" value="Unassembled WGS sequence"/>
</dbReference>
<keyword evidence="6" id="KW-0408">Iron</keyword>
<evidence type="ECO:0000313" key="14">
    <source>
        <dbReference type="EMBL" id="AHY47509.1"/>
    </source>
</evidence>
<dbReference type="SUPFAM" id="SSF46785">
    <property type="entry name" value="Winged helix' DNA-binding domain"/>
    <property type="match status" value="1"/>
</dbReference>